<dbReference type="RefSeq" id="WP_281095844.1">
    <property type="nucleotide sequence ID" value="NZ_JARYZI010000033.1"/>
</dbReference>
<dbReference type="SUPFAM" id="SSF52540">
    <property type="entry name" value="P-loop containing nucleoside triphosphate hydrolases"/>
    <property type="match status" value="1"/>
</dbReference>
<evidence type="ECO:0000256" key="1">
    <source>
        <dbReference type="ARBA" id="ARBA00005417"/>
    </source>
</evidence>
<feature type="domain" description="ABC transporter" evidence="5">
    <location>
        <begin position="33"/>
        <end position="112"/>
    </location>
</feature>
<dbReference type="Pfam" id="PF00005">
    <property type="entry name" value="ABC_tran"/>
    <property type="match status" value="1"/>
</dbReference>
<dbReference type="PANTHER" id="PTHR43776:SF7">
    <property type="entry name" value="D,D-DIPEPTIDE TRANSPORT ATP-BINDING PROTEIN DDPF-RELATED"/>
    <property type="match status" value="1"/>
</dbReference>
<dbReference type="InterPro" id="IPR027417">
    <property type="entry name" value="P-loop_NTPase"/>
</dbReference>
<sequence length="117" mass="12984">MKEKILEVRDIKKYFPIKGGFLQKTIANVKAVDGVSFDVLRGETIGLVGESGCGKSTLGRTIVRLYEPTEGEIIFNGKDIAGFKGNELKHLRKQMQLIFQDPYSSLNPRLNVSNIVG</sequence>
<gene>
    <name evidence="6" type="ORF">QE109_17535</name>
</gene>
<name>A0ABT6NHQ5_9FIRM</name>
<evidence type="ECO:0000313" key="7">
    <source>
        <dbReference type="Proteomes" id="UP001158045"/>
    </source>
</evidence>
<dbReference type="EMBL" id="JARYZI010000033">
    <property type="protein sequence ID" value="MDH8679951.1"/>
    <property type="molecule type" value="Genomic_DNA"/>
</dbReference>
<comment type="caution">
    <text evidence="6">The sequence shown here is derived from an EMBL/GenBank/DDBJ whole genome shotgun (WGS) entry which is preliminary data.</text>
</comment>
<protein>
    <submittedName>
        <fullName evidence="6">ATP-binding cassette domain-containing protein</fullName>
    </submittedName>
</protein>
<evidence type="ECO:0000259" key="5">
    <source>
        <dbReference type="Pfam" id="PF00005"/>
    </source>
</evidence>
<comment type="similarity">
    <text evidence="1">Belongs to the ABC transporter superfamily.</text>
</comment>
<evidence type="ECO:0000256" key="3">
    <source>
        <dbReference type="ARBA" id="ARBA00022741"/>
    </source>
</evidence>
<reference evidence="6 7" key="1">
    <citation type="submission" date="2023-04" db="EMBL/GenBank/DDBJ databases">
        <title>Fusibacter bizertensis strain WBS, isolated from littoral bottom sediments of the Arctic seas - biochemical and genomic analysis.</title>
        <authorList>
            <person name="Brioukhanov A.L."/>
        </authorList>
    </citation>
    <scope>NUCLEOTIDE SEQUENCE [LARGE SCALE GENOMIC DNA]</scope>
    <source>
        <strain evidence="6 7">WBS</strain>
    </source>
</reference>
<keyword evidence="2" id="KW-0813">Transport</keyword>
<evidence type="ECO:0000256" key="2">
    <source>
        <dbReference type="ARBA" id="ARBA00022448"/>
    </source>
</evidence>
<dbReference type="PANTHER" id="PTHR43776">
    <property type="entry name" value="TRANSPORT ATP-BINDING PROTEIN"/>
    <property type="match status" value="1"/>
</dbReference>
<dbReference type="InterPro" id="IPR003439">
    <property type="entry name" value="ABC_transporter-like_ATP-bd"/>
</dbReference>
<organism evidence="6 7">
    <name type="scientific">Fusibacter bizertensis</name>
    <dbReference type="NCBI Taxonomy" id="1488331"/>
    <lineage>
        <taxon>Bacteria</taxon>
        <taxon>Bacillati</taxon>
        <taxon>Bacillota</taxon>
        <taxon>Clostridia</taxon>
        <taxon>Eubacteriales</taxon>
        <taxon>Eubacteriales Family XII. Incertae Sedis</taxon>
        <taxon>Fusibacter</taxon>
    </lineage>
</organism>
<proteinExistence type="inferred from homology"/>
<keyword evidence="4 6" id="KW-0067">ATP-binding</keyword>
<feature type="non-terminal residue" evidence="6">
    <location>
        <position position="117"/>
    </location>
</feature>
<dbReference type="GO" id="GO:0005524">
    <property type="term" value="F:ATP binding"/>
    <property type="evidence" value="ECO:0007669"/>
    <property type="project" value="UniProtKB-KW"/>
</dbReference>
<dbReference type="Proteomes" id="UP001158045">
    <property type="component" value="Unassembled WGS sequence"/>
</dbReference>
<dbReference type="Gene3D" id="3.40.50.300">
    <property type="entry name" value="P-loop containing nucleotide triphosphate hydrolases"/>
    <property type="match status" value="1"/>
</dbReference>
<keyword evidence="7" id="KW-1185">Reference proteome</keyword>
<evidence type="ECO:0000256" key="4">
    <source>
        <dbReference type="ARBA" id="ARBA00022840"/>
    </source>
</evidence>
<dbReference type="InterPro" id="IPR050319">
    <property type="entry name" value="ABC_transp_ATP-bind"/>
</dbReference>
<keyword evidence="3" id="KW-0547">Nucleotide-binding</keyword>
<accession>A0ABT6NHQ5</accession>
<evidence type="ECO:0000313" key="6">
    <source>
        <dbReference type="EMBL" id="MDH8679951.1"/>
    </source>
</evidence>